<dbReference type="InterPro" id="IPR046888">
    <property type="entry name" value="pYEATS"/>
</dbReference>
<evidence type="ECO:0000313" key="6">
    <source>
        <dbReference type="Proteomes" id="UP000326570"/>
    </source>
</evidence>
<feature type="coiled-coil region" evidence="1">
    <location>
        <begin position="211"/>
        <end position="238"/>
    </location>
</feature>
<keyword evidence="3" id="KW-0812">Transmembrane</keyword>
<feature type="transmembrane region" description="Helical" evidence="3">
    <location>
        <begin position="175"/>
        <end position="194"/>
    </location>
</feature>
<gene>
    <name evidence="5" type="ORF">F0P94_19060</name>
</gene>
<evidence type="ECO:0000256" key="3">
    <source>
        <dbReference type="SAM" id="Phobius"/>
    </source>
</evidence>
<dbReference type="EMBL" id="VTWT01000014">
    <property type="protein sequence ID" value="KAA9325010.1"/>
    <property type="molecule type" value="Genomic_DNA"/>
</dbReference>
<organism evidence="5 6">
    <name type="scientific">Adhaeribacter soli</name>
    <dbReference type="NCBI Taxonomy" id="2607655"/>
    <lineage>
        <taxon>Bacteria</taxon>
        <taxon>Pseudomonadati</taxon>
        <taxon>Bacteroidota</taxon>
        <taxon>Cytophagia</taxon>
        <taxon>Cytophagales</taxon>
        <taxon>Hymenobacteraceae</taxon>
        <taxon>Adhaeribacter</taxon>
    </lineage>
</organism>
<dbReference type="AlphaFoldDB" id="A0A5N1INE8"/>
<sequence length="406" mass="44757">MNNHDKTIEIKIKDPLVTVKNQDGQIGKNNKGSKFQGREKALFVLTGLAGIVILSIVAFGVINETKEFASATIIVAFCATIVGGLIGFLFGIPRTNQVDQNEITIVNNFGRNGHRNVDERYSFNTNLEQISDWLTKILIGVGLTQLYKLGDTIDKISRSILGDLNEGSPKTGASLLSVTIVCFLIYGFMVGYLWTRLYYHHLLAKADNSFLDEVNRKLASLEKKTKTANEKAETAETIAKKAKYDAKKAQSTATFGVGKSTTSNVINETKKKRLALLNESFGTAKLDLVKNEKDPNKGRFDGRSETKDRKLTAQVTHSPTLENLFNVHLKLESINENNPLSGVAKFYLHDSFREPVYPANVIDGKAALDLTTFGAFTVGVIADGGETKLELDLKELPDAPLEFKNH</sequence>
<evidence type="ECO:0000313" key="5">
    <source>
        <dbReference type="EMBL" id="KAA9325010.1"/>
    </source>
</evidence>
<protein>
    <recommendedName>
        <fullName evidence="4">Prokaryotic YEATS domain-containing protein</fullName>
    </recommendedName>
</protein>
<keyword evidence="6" id="KW-1185">Reference proteome</keyword>
<keyword evidence="1" id="KW-0175">Coiled coil</keyword>
<keyword evidence="3" id="KW-0472">Membrane</keyword>
<feature type="transmembrane region" description="Helical" evidence="3">
    <location>
        <begin position="68"/>
        <end position="92"/>
    </location>
</feature>
<evidence type="ECO:0000256" key="2">
    <source>
        <dbReference type="SAM" id="MobiDB-lite"/>
    </source>
</evidence>
<keyword evidence="3" id="KW-1133">Transmembrane helix</keyword>
<feature type="transmembrane region" description="Helical" evidence="3">
    <location>
        <begin position="41"/>
        <end position="62"/>
    </location>
</feature>
<accession>A0A5N1INE8</accession>
<evidence type="ECO:0000256" key="1">
    <source>
        <dbReference type="SAM" id="Coils"/>
    </source>
</evidence>
<comment type="caution">
    <text evidence="5">The sequence shown here is derived from an EMBL/GenBank/DDBJ whole genome shotgun (WGS) entry which is preliminary data.</text>
</comment>
<name>A0A5N1INE8_9BACT</name>
<feature type="domain" description="Prokaryotic YEATS" evidence="4">
    <location>
        <begin position="325"/>
        <end position="394"/>
    </location>
</feature>
<dbReference type="RefSeq" id="WP_150906072.1">
    <property type="nucleotide sequence ID" value="NZ_VTWT01000014.1"/>
</dbReference>
<dbReference type="Pfam" id="PF20305">
    <property type="entry name" value="pYEATS"/>
    <property type="match status" value="1"/>
</dbReference>
<feature type="region of interest" description="Disordered" evidence="2">
    <location>
        <begin position="292"/>
        <end position="311"/>
    </location>
</feature>
<dbReference type="Proteomes" id="UP000326570">
    <property type="component" value="Unassembled WGS sequence"/>
</dbReference>
<proteinExistence type="predicted"/>
<evidence type="ECO:0000259" key="4">
    <source>
        <dbReference type="Pfam" id="PF20305"/>
    </source>
</evidence>
<reference evidence="5 6" key="1">
    <citation type="submission" date="2019-09" db="EMBL/GenBank/DDBJ databases">
        <title>Genome sequence of Adhaeribacter sp. M2.</title>
        <authorList>
            <person name="Srinivasan S."/>
        </authorList>
    </citation>
    <scope>NUCLEOTIDE SEQUENCE [LARGE SCALE GENOMIC DNA]</scope>
    <source>
        <strain evidence="5 6">M2</strain>
    </source>
</reference>